<dbReference type="Proteomes" id="UP001165962">
    <property type="component" value="Unassembled WGS sequence"/>
</dbReference>
<accession>A0ABX0J5I4</accession>
<dbReference type="EMBL" id="JAAOIW010000002">
    <property type="protein sequence ID" value="NHN29304.1"/>
    <property type="molecule type" value="Genomic_DNA"/>
</dbReference>
<gene>
    <name evidence="1" type="ORF">G9U52_05595</name>
</gene>
<protein>
    <submittedName>
        <fullName evidence="1">Uncharacterized protein</fullName>
    </submittedName>
</protein>
<organism evidence="1 2">
    <name type="scientific">Paenibacillus agricola</name>
    <dbReference type="NCBI Taxonomy" id="2716264"/>
    <lineage>
        <taxon>Bacteria</taxon>
        <taxon>Bacillati</taxon>
        <taxon>Bacillota</taxon>
        <taxon>Bacilli</taxon>
        <taxon>Bacillales</taxon>
        <taxon>Paenibacillaceae</taxon>
        <taxon>Paenibacillus</taxon>
    </lineage>
</organism>
<name>A0ABX0J5I4_9BACL</name>
<proteinExistence type="predicted"/>
<dbReference type="RefSeq" id="WP_166147135.1">
    <property type="nucleotide sequence ID" value="NZ_JAAOIW010000002.1"/>
</dbReference>
<sequence>MKKIITDDCPARGGWTEAARGLEELDTKLAEETDYEIEFVKNQNRMMSLWNEIVQ</sequence>
<evidence type="ECO:0000313" key="2">
    <source>
        <dbReference type="Proteomes" id="UP001165962"/>
    </source>
</evidence>
<evidence type="ECO:0000313" key="1">
    <source>
        <dbReference type="EMBL" id="NHN29304.1"/>
    </source>
</evidence>
<keyword evidence="2" id="KW-1185">Reference proteome</keyword>
<comment type="caution">
    <text evidence="1">The sequence shown here is derived from an EMBL/GenBank/DDBJ whole genome shotgun (WGS) entry which is preliminary data.</text>
</comment>
<reference evidence="1" key="1">
    <citation type="submission" date="2020-03" db="EMBL/GenBank/DDBJ databases">
        <title>Draft sequencing of Paenibacilllus sp. S3N08.</title>
        <authorList>
            <person name="Kim D.-U."/>
        </authorList>
    </citation>
    <scope>NUCLEOTIDE SEQUENCE</scope>
    <source>
        <strain evidence="1">S3N08</strain>
    </source>
</reference>